<evidence type="ECO:0000256" key="1">
    <source>
        <dbReference type="PIRNR" id="PIRNR029171"/>
    </source>
</evidence>
<dbReference type="RefSeq" id="XP_033464630.1">
    <property type="nucleotide sequence ID" value="XM_033600641.1"/>
</dbReference>
<dbReference type="PIRSF" id="PIRSF029171">
    <property type="entry name" value="Esterase_LipA"/>
    <property type="match status" value="1"/>
</dbReference>
<dbReference type="Pfam" id="PF03583">
    <property type="entry name" value="LIP"/>
    <property type="match status" value="1"/>
</dbReference>
<keyword evidence="2" id="KW-1185">Reference proteome</keyword>
<comment type="similarity">
    <text evidence="1">Belongs to the AB hydrolase superfamily. Lipase family.</text>
</comment>
<sequence>MKLFLALAAPMVVLAQAKSPSFDSFYKVPSDIAAYPVGTAVGNRIRPVNTSLTLTTNAGNPLKQAYQIFYRTSSTGDVADGTVATVFVPVNAKLPAKILSYQTAEDSANLDCAPSWALVNGSASTNADTVKLEGSAVVGNALRQGYYVVVPDALGSKSGWLAGRTEGRACLDGIRATIKAFNLPRCTPTALYGYSGGAHITIWASSLAATYAPQLNITGASYGGAPVDLRTTFNSLNKGFGAWLAGAGLFGLANAYPSVNSYFTSKYNDLGRANATLFRTPGYCINNRAQDGVSKDYLGMFTEDILANGTVFSTVFDNESLLATSSELAVPAPKFPRYQYHGRNDEVVPFAPAQQYVNEQCGKGAQIAFEVLSGTHPEAGVNGINRALKFAFAALEGKLSKITCGQPWSSA</sequence>
<dbReference type="Gene3D" id="3.40.50.1820">
    <property type="entry name" value="alpha/beta hydrolase"/>
    <property type="match status" value="1"/>
</dbReference>
<accession>A0A6J3MIR4</accession>
<dbReference type="GO" id="GO:0004806">
    <property type="term" value="F:triacylglycerol lipase activity"/>
    <property type="evidence" value="ECO:0007669"/>
    <property type="project" value="UniProtKB-UniRule"/>
</dbReference>
<evidence type="ECO:0000313" key="3">
    <source>
        <dbReference type="RefSeq" id="XP_033464630.1"/>
    </source>
</evidence>
<reference evidence="3" key="2">
    <citation type="submission" date="2020-04" db="EMBL/GenBank/DDBJ databases">
        <authorList>
            <consortium name="NCBI Genome Project"/>
        </authorList>
    </citation>
    <scope>NUCLEOTIDE SEQUENCE</scope>
    <source>
        <strain evidence="3">CBS 342.82</strain>
    </source>
</reference>
<feature type="signal peptide" evidence="1">
    <location>
        <begin position="1"/>
        <end position="17"/>
    </location>
</feature>
<dbReference type="PANTHER" id="PTHR34853:SF1">
    <property type="entry name" value="LIPASE 5"/>
    <property type="match status" value="1"/>
</dbReference>
<dbReference type="Gene3D" id="1.10.260.130">
    <property type="match status" value="1"/>
</dbReference>
<reference evidence="3" key="1">
    <citation type="submission" date="2020-01" db="EMBL/GenBank/DDBJ databases">
        <authorList>
            <consortium name="DOE Joint Genome Institute"/>
            <person name="Haridas S."/>
            <person name="Albert R."/>
            <person name="Binder M."/>
            <person name="Bloem J."/>
            <person name="Labutti K."/>
            <person name="Salamov A."/>
            <person name="Andreopoulos B."/>
            <person name="Baker S.E."/>
            <person name="Barry K."/>
            <person name="Bills G."/>
            <person name="Bluhm B.H."/>
            <person name="Cannon C."/>
            <person name="Castanera R."/>
            <person name="Culley D.E."/>
            <person name="Daum C."/>
            <person name="Ezra D."/>
            <person name="Gonzalez J.B."/>
            <person name="Henrissat B."/>
            <person name="Kuo A."/>
            <person name="Liang C."/>
            <person name="Lipzen A."/>
            <person name="Lutzoni F."/>
            <person name="Magnuson J."/>
            <person name="Mondo S."/>
            <person name="Nolan M."/>
            <person name="Ohm R."/>
            <person name="Pangilinan J."/>
            <person name="Park H.-J."/>
            <person name="Ramirez L."/>
            <person name="Alfaro M."/>
            <person name="Sun H."/>
            <person name="Tritt A."/>
            <person name="Yoshinaga Y."/>
            <person name="Zwiers L.-H."/>
            <person name="Turgeon B.G."/>
            <person name="Goodwin S.B."/>
            <person name="Spatafora J.W."/>
            <person name="Crous P.W."/>
            <person name="Grigoriev I.V."/>
        </authorList>
    </citation>
    <scope>NUCLEOTIDE SEQUENCE</scope>
    <source>
        <strain evidence="3">CBS 342.82</strain>
    </source>
</reference>
<organism evidence="3">
    <name type="scientific">Dissoconium aciculare CBS 342.82</name>
    <dbReference type="NCBI Taxonomy" id="1314786"/>
    <lineage>
        <taxon>Eukaryota</taxon>
        <taxon>Fungi</taxon>
        <taxon>Dikarya</taxon>
        <taxon>Ascomycota</taxon>
        <taxon>Pezizomycotina</taxon>
        <taxon>Dothideomycetes</taxon>
        <taxon>Dothideomycetidae</taxon>
        <taxon>Mycosphaerellales</taxon>
        <taxon>Dissoconiaceae</taxon>
        <taxon>Dissoconium</taxon>
    </lineage>
</organism>
<dbReference type="GeneID" id="54358441"/>
<protein>
    <submittedName>
        <fullName evidence="3">Lipase</fullName>
    </submittedName>
</protein>
<dbReference type="SUPFAM" id="SSF53474">
    <property type="entry name" value="alpha/beta-Hydrolases"/>
    <property type="match status" value="1"/>
</dbReference>
<proteinExistence type="inferred from homology"/>
<dbReference type="InterPro" id="IPR005152">
    <property type="entry name" value="Lipase_secreted"/>
</dbReference>
<keyword evidence="1" id="KW-0732">Signal</keyword>
<reference evidence="3" key="3">
    <citation type="submission" date="2025-08" db="UniProtKB">
        <authorList>
            <consortium name="RefSeq"/>
        </authorList>
    </citation>
    <scope>IDENTIFICATION</scope>
    <source>
        <strain evidence="3">CBS 342.82</strain>
    </source>
</reference>
<feature type="chain" id="PRO_5027204590" evidence="1">
    <location>
        <begin position="18"/>
        <end position="411"/>
    </location>
</feature>
<dbReference type="OrthoDB" id="2373480at2759"/>
<dbReference type="InterPro" id="IPR029058">
    <property type="entry name" value="AB_hydrolase_fold"/>
</dbReference>
<evidence type="ECO:0000313" key="2">
    <source>
        <dbReference type="Proteomes" id="UP000504637"/>
    </source>
</evidence>
<name>A0A6J3MIR4_9PEZI</name>
<gene>
    <name evidence="3" type="ORF">K489DRAFT_309549</name>
</gene>
<dbReference type="GO" id="GO:0016042">
    <property type="term" value="P:lipid catabolic process"/>
    <property type="evidence" value="ECO:0007669"/>
    <property type="project" value="UniProtKB-UniRule"/>
</dbReference>
<dbReference type="PANTHER" id="PTHR34853">
    <property type="match status" value="1"/>
</dbReference>
<dbReference type="AlphaFoldDB" id="A0A6J3MIR4"/>
<dbReference type="Proteomes" id="UP000504637">
    <property type="component" value="Unplaced"/>
</dbReference>